<dbReference type="PhylomeDB" id="Q6N8M1"/>
<organism evidence="2">
    <name type="scientific">Rhodopseudomonas palustris (strain ATCC BAA-98 / CGA009)</name>
    <dbReference type="NCBI Taxonomy" id="258594"/>
    <lineage>
        <taxon>Bacteria</taxon>
        <taxon>Pseudomonadati</taxon>
        <taxon>Pseudomonadota</taxon>
        <taxon>Alphaproteobacteria</taxon>
        <taxon>Hyphomicrobiales</taxon>
        <taxon>Nitrobacteraceae</taxon>
        <taxon>Rhodopseudomonas</taxon>
    </lineage>
</organism>
<keyword evidence="1" id="KW-0472">Membrane</keyword>
<proteinExistence type="predicted"/>
<dbReference type="EMBL" id="BX572599">
    <property type="protein sequence ID" value="CAE27323.1"/>
    <property type="molecule type" value="Genomic_DNA"/>
</dbReference>
<dbReference type="InterPro" id="IPR007047">
    <property type="entry name" value="Flp_Fap"/>
</dbReference>
<keyword evidence="1" id="KW-1133">Transmembrane helix</keyword>
<keyword evidence="1" id="KW-0812">Transmembrane</keyword>
<gene>
    <name evidence="2" type="ordered locus">RPA1882</name>
</gene>
<protein>
    <submittedName>
        <fullName evidence="2">Flp/Fap pilin component</fullName>
    </submittedName>
</protein>
<dbReference type="Pfam" id="PF04964">
    <property type="entry name" value="Flp_Fap"/>
    <property type="match status" value="1"/>
</dbReference>
<dbReference type="HOGENOM" id="CLU_171854_3_3_5"/>
<reference evidence="2" key="1">
    <citation type="journal article" date="2004" name="Nat. Biotechnol.">
        <title>Complete genome sequence of the metabolically versatile photosynthetic bacterium Rhodopseudomonas palustris.</title>
        <authorList>
            <person name="Larimer F.W."/>
            <person name="Chain P."/>
            <person name="Hauser L."/>
            <person name="Lamerdin J."/>
            <person name="Malfatti S."/>
            <person name="Do L."/>
            <person name="Land M.L."/>
            <person name="Pelletier D.A."/>
            <person name="Beatty J.T."/>
            <person name="Lang A.S."/>
            <person name="Tabita F.R."/>
            <person name="Gibson J.L."/>
            <person name="Hanson T.E."/>
            <person name="Bobst C."/>
            <person name="Torres J.L."/>
            <person name="Peres C."/>
            <person name="Harrison F.H."/>
            <person name="Gibson J."/>
            <person name="Harwood C.S."/>
        </authorList>
    </citation>
    <scope>NUCLEOTIDE SEQUENCE [LARGE SCALE GENOMIC DNA]</scope>
    <source>
        <strain evidence="2">CGA009</strain>
    </source>
</reference>
<dbReference type="eggNOG" id="COG3847">
    <property type="taxonomic scope" value="Bacteria"/>
</dbReference>
<sequence length="63" mass="6776">MWSRTQESAVRRLISRFWADTRGATAIEYAMIAAGLSIVILGVVTTLGNSLAGKYTSVSDALK</sequence>
<feature type="transmembrane region" description="Helical" evidence="1">
    <location>
        <begin position="26"/>
        <end position="47"/>
    </location>
</feature>
<dbReference type="AlphaFoldDB" id="Q6N8M1"/>
<dbReference type="STRING" id="258594.RPA1882"/>
<accession>Q6N8M1</accession>
<evidence type="ECO:0000313" key="2">
    <source>
        <dbReference type="EMBL" id="CAE27323.1"/>
    </source>
</evidence>
<evidence type="ECO:0000256" key="1">
    <source>
        <dbReference type="SAM" id="Phobius"/>
    </source>
</evidence>
<name>Q6N8M1_RHOPA</name>